<keyword evidence="1" id="KW-0812">Transmembrane</keyword>
<keyword evidence="1" id="KW-0472">Membrane</keyword>
<feature type="domain" description="THIF-type NAD/FAD binding fold" evidence="2">
    <location>
        <begin position="12"/>
        <end position="235"/>
    </location>
</feature>
<name>A0ABV9QIR5_9FIRM</name>
<protein>
    <submittedName>
        <fullName evidence="3">ThiF family adenylyltransferase</fullName>
    </submittedName>
</protein>
<dbReference type="RefSeq" id="WP_379787575.1">
    <property type="nucleotide sequence ID" value="NZ_JBHSHL010000013.1"/>
</dbReference>
<dbReference type="SUPFAM" id="SSF69572">
    <property type="entry name" value="Activating enzymes of the ubiquitin-like proteins"/>
    <property type="match status" value="1"/>
</dbReference>
<organism evidence="3 4">
    <name type="scientific">Filifactor villosus</name>
    <dbReference type="NCBI Taxonomy" id="29374"/>
    <lineage>
        <taxon>Bacteria</taxon>
        <taxon>Bacillati</taxon>
        <taxon>Bacillota</taxon>
        <taxon>Clostridia</taxon>
        <taxon>Peptostreptococcales</taxon>
        <taxon>Filifactoraceae</taxon>
        <taxon>Filifactor</taxon>
    </lineage>
</organism>
<evidence type="ECO:0000259" key="2">
    <source>
        <dbReference type="Pfam" id="PF00899"/>
    </source>
</evidence>
<gene>
    <name evidence="3" type="ORF">ACFO4R_03240</name>
</gene>
<dbReference type="InterPro" id="IPR000594">
    <property type="entry name" value="ThiF_NAD_FAD-bd"/>
</dbReference>
<reference evidence="4" key="1">
    <citation type="journal article" date="2019" name="Int. J. Syst. Evol. Microbiol.">
        <title>The Global Catalogue of Microorganisms (GCM) 10K type strain sequencing project: providing services to taxonomists for standard genome sequencing and annotation.</title>
        <authorList>
            <consortium name="The Broad Institute Genomics Platform"/>
            <consortium name="The Broad Institute Genome Sequencing Center for Infectious Disease"/>
            <person name="Wu L."/>
            <person name="Ma J."/>
        </authorList>
    </citation>
    <scope>NUCLEOTIDE SEQUENCE [LARGE SCALE GENOMIC DNA]</scope>
    <source>
        <strain evidence="4">CCUG 46385</strain>
    </source>
</reference>
<dbReference type="Proteomes" id="UP001595916">
    <property type="component" value="Unassembled WGS sequence"/>
</dbReference>
<keyword evidence="4" id="KW-1185">Reference proteome</keyword>
<dbReference type="EMBL" id="JBHSHL010000013">
    <property type="protein sequence ID" value="MFC4804088.1"/>
    <property type="molecule type" value="Genomic_DNA"/>
</dbReference>
<proteinExistence type="predicted"/>
<dbReference type="InterPro" id="IPR045886">
    <property type="entry name" value="ThiF/MoeB/HesA"/>
</dbReference>
<dbReference type="PANTHER" id="PTHR43267:SF1">
    <property type="entry name" value="TRNA THREONYLCARBAMOYLADENOSINE DEHYDRATASE"/>
    <property type="match status" value="1"/>
</dbReference>
<dbReference type="InterPro" id="IPR035985">
    <property type="entry name" value="Ubiquitin-activating_enz"/>
</dbReference>
<sequence>METPFSRTELIYGADALPLLSSLHIAVFGVGGVGSYAAEALARTGVGELTLVDFDEIAASNLNRQLPALTSTIGKSKVDVMAKRLVDINPELIVHPIAERFDLKTSQKLLEPHYDFVLDCIDMVSSKIHLIETCIAKETPIISSMGMASHKDPGKIQVSDISKTHMCPLAKVMRRELKNRGIGHLPVVFSTEEVTLPYKKVFSESGKQINGSLAFVTGVAGMYMAAYVLNNVLGSKKSIL</sequence>
<dbReference type="PANTHER" id="PTHR43267">
    <property type="entry name" value="TRNA THREONYLCARBAMOYLADENOSINE DEHYDRATASE"/>
    <property type="match status" value="1"/>
</dbReference>
<dbReference type="Pfam" id="PF00899">
    <property type="entry name" value="ThiF"/>
    <property type="match status" value="1"/>
</dbReference>
<keyword evidence="3" id="KW-0808">Transferase</keyword>
<dbReference type="CDD" id="cd00755">
    <property type="entry name" value="YgdL_like"/>
    <property type="match status" value="1"/>
</dbReference>
<keyword evidence="1" id="KW-1133">Transmembrane helix</keyword>
<keyword evidence="3" id="KW-0548">Nucleotidyltransferase</keyword>
<dbReference type="Gene3D" id="3.40.50.720">
    <property type="entry name" value="NAD(P)-binding Rossmann-like Domain"/>
    <property type="match status" value="1"/>
</dbReference>
<feature type="transmembrane region" description="Helical" evidence="1">
    <location>
        <begin position="213"/>
        <end position="233"/>
    </location>
</feature>
<accession>A0ABV9QIR5</accession>
<evidence type="ECO:0000313" key="4">
    <source>
        <dbReference type="Proteomes" id="UP001595916"/>
    </source>
</evidence>
<evidence type="ECO:0000313" key="3">
    <source>
        <dbReference type="EMBL" id="MFC4804088.1"/>
    </source>
</evidence>
<evidence type="ECO:0000256" key="1">
    <source>
        <dbReference type="SAM" id="Phobius"/>
    </source>
</evidence>
<comment type="caution">
    <text evidence="3">The sequence shown here is derived from an EMBL/GenBank/DDBJ whole genome shotgun (WGS) entry which is preliminary data.</text>
</comment>
<dbReference type="GO" id="GO:0016779">
    <property type="term" value="F:nucleotidyltransferase activity"/>
    <property type="evidence" value="ECO:0007669"/>
    <property type="project" value="UniProtKB-KW"/>
</dbReference>